<reference evidence="2 3" key="1">
    <citation type="journal article" date="2019" name="FEMS Microbiol. Lett.">
        <title>A novel salt-tolerant genotype illuminates the sucrose gene evolution in freshwater bloom-forming cyanobacterium Microcystis aeruginosa.</title>
        <authorList>
            <person name="Tanabe Y."/>
            <person name="Yamaguchi H."/>
            <person name="Sano T."/>
            <person name="Kawachi M."/>
        </authorList>
    </citation>
    <scope>NUCLEOTIDE SEQUENCE [LARGE SCALE GENOMIC DNA]</scope>
    <source>
        <strain evidence="2 3">NIES-4325</strain>
    </source>
</reference>
<organism evidence="2 3">
    <name type="scientific">Microcystis aeruginosa NIES-4325</name>
    <dbReference type="NCBI Taxonomy" id="2569534"/>
    <lineage>
        <taxon>Bacteria</taxon>
        <taxon>Bacillati</taxon>
        <taxon>Cyanobacteriota</taxon>
        <taxon>Cyanophyceae</taxon>
        <taxon>Oscillatoriophycideae</taxon>
        <taxon>Chroococcales</taxon>
        <taxon>Microcystaceae</taxon>
        <taxon>Microcystis</taxon>
    </lineage>
</organism>
<proteinExistence type="predicted"/>
<sequence length="31" mass="3351">MVKLIGLSLGEIAQALDLEIEQVPEVNEGQN</sequence>
<dbReference type="Proteomes" id="UP000376575">
    <property type="component" value="Unassembled WGS sequence"/>
</dbReference>
<evidence type="ECO:0000313" key="1">
    <source>
        <dbReference type="EMBL" id="GEA27380.1"/>
    </source>
</evidence>
<name>A0A5J4F7W2_MICAE</name>
<dbReference type="EMBL" id="BJKP01000015">
    <property type="protein sequence ID" value="GEA27382.1"/>
    <property type="molecule type" value="Genomic_DNA"/>
</dbReference>
<dbReference type="EMBL" id="BJKP01000015">
    <property type="protein sequence ID" value="GEA27380.1"/>
    <property type="molecule type" value="Genomic_DNA"/>
</dbReference>
<gene>
    <name evidence="1" type="ORF">MiAbW_01943</name>
    <name evidence="2" type="ORF">MiAbW_01945</name>
</gene>
<dbReference type="RefSeq" id="WP_151696024.1">
    <property type="nucleotide sequence ID" value="NZ_BJKP01000015.1"/>
</dbReference>
<protein>
    <submittedName>
        <fullName evidence="2">Uncharacterized protein</fullName>
    </submittedName>
</protein>
<evidence type="ECO:0000313" key="3">
    <source>
        <dbReference type="Proteomes" id="UP000376575"/>
    </source>
</evidence>
<dbReference type="AlphaFoldDB" id="A0A5J4F7W2"/>
<accession>A0A5J4F7W2</accession>
<comment type="caution">
    <text evidence="2">The sequence shown here is derived from an EMBL/GenBank/DDBJ whole genome shotgun (WGS) entry which is preliminary data.</text>
</comment>
<evidence type="ECO:0000313" key="2">
    <source>
        <dbReference type="EMBL" id="GEA27382.1"/>
    </source>
</evidence>